<dbReference type="AlphaFoldDB" id="A0A3D8IDE0"/>
<evidence type="ECO:0000256" key="2">
    <source>
        <dbReference type="SAM" id="Phobius"/>
    </source>
</evidence>
<dbReference type="GeneID" id="82535610"/>
<evidence type="ECO:0000313" key="3">
    <source>
        <dbReference type="EMBL" id="RDU62956.1"/>
    </source>
</evidence>
<name>A0A3D8IDE0_9HELI</name>
<dbReference type="PANTHER" id="PTHR33219:SF14">
    <property type="entry name" value="PROTEIN COFACTOR ASSEMBLY OF COMPLEX C SUBUNIT B CCB3, CHLOROPLASTIC-RELATED"/>
    <property type="match status" value="1"/>
</dbReference>
<keyword evidence="2" id="KW-0812">Transmembrane</keyword>
<dbReference type="OrthoDB" id="47652at2"/>
<keyword evidence="2" id="KW-1133">Transmembrane helix</keyword>
<organism evidence="3 4">
    <name type="scientific">Helicobacter ganmani</name>
    <dbReference type="NCBI Taxonomy" id="60246"/>
    <lineage>
        <taxon>Bacteria</taxon>
        <taxon>Pseudomonadati</taxon>
        <taxon>Campylobacterota</taxon>
        <taxon>Epsilonproteobacteria</taxon>
        <taxon>Campylobacterales</taxon>
        <taxon>Helicobacteraceae</taxon>
        <taxon>Helicobacter</taxon>
    </lineage>
</organism>
<accession>A0A3D8IDE0</accession>
<keyword evidence="4" id="KW-1185">Reference proteome</keyword>
<proteinExistence type="inferred from homology"/>
<dbReference type="Proteomes" id="UP000256650">
    <property type="component" value="Unassembled WGS sequence"/>
</dbReference>
<feature type="transmembrane region" description="Helical" evidence="2">
    <location>
        <begin position="70"/>
        <end position="91"/>
    </location>
</feature>
<protein>
    <recommendedName>
        <fullName evidence="5">YggT family protein</fullName>
    </recommendedName>
</protein>
<evidence type="ECO:0000313" key="4">
    <source>
        <dbReference type="Proteomes" id="UP000256650"/>
    </source>
</evidence>
<dbReference type="PANTHER" id="PTHR33219">
    <property type="entry name" value="YLMG HOMOLOG PROTEIN 2, CHLOROPLASTIC"/>
    <property type="match status" value="1"/>
</dbReference>
<evidence type="ECO:0000256" key="1">
    <source>
        <dbReference type="ARBA" id="ARBA00010894"/>
    </source>
</evidence>
<gene>
    <name evidence="3" type="ORF">CQA43_04835</name>
</gene>
<dbReference type="EMBL" id="NXLS01000004">
    <property type="protein sequence ID" value="RDU62956.1"/>
    <property type="molecule type" value="Genomic_DNA"/>
</dbReference>
<dbReference type="Pfam" id="PF02325">
    <property type="entry name" value="CCB3_YggT"/>
    <property type="match status" value="1"/>
</dbReference>
<comment type="caution">
    <text evidence="3">The sequence shown here is derived from an EMBL/GenBank/DDBJ whole genome shotgun (WGS) entry which is preliminary data.</text>
</comment>
<dbReference type="InterPro" id="IPR003425">
    <property type="entry name" value="CCB3/YggT"/>
</dbReference>
<sequence length="97" mass="10865">MVLSTLIEALAQILSMVINIYIWVVIIAALITWVRPDPYNPIVQILYKLTEPLYAKIRKVIPTLIGGIDIAPIIVILALKFIDLFVVKLLFGLAHSL</sequence>
<dbReference type="GO" id="GO:0016020">
    <property type="term" value="C:membrane"/>
    <property type="evidence" value="ECO:0007669"/>
    <property type="project" value="InterPro"/>
</dbReference>
<reference evidence="3 4" key="1">
    <citation type="submission" date="2018-04" db="EMBL/GenBank/DDBJ databases">
        <title>Novel Campyloabacter and Helicobacter Species and Strains.</title>
        <authorList>
            <person name="Mannion A.J."/>
            <person name="Shen Z."/>
            <person name="Fox J.G."/>
        </authorList>
    </citation>
    <scope>NUCLEOTIDE SEQUENCE [LARGE SCALE GENOMIC DNA]</scope>
    <source>
        <strain evidence="3 4">MIT 99-5101</strain>
    </source>
</reference>
<feature type="transmembrane region" description="Helical" evidence="2">
    <location>
        <begin position="12"/>
        <end position="34"/>
    </location>
</feature>
<comment type="similarity">
    <text evidence="1">Belongs to the YggT family.</text>
</comment>
<dbReference type="RefSeq" id="WP_115551490.1">
    <property type="nucleotide sequence ID" value="NZ_CAONBV010000029.1"/>
</dbReference>
<evidence type="ECO:0008006" key="5">
    <source>
        <dbReference type="Google" id="ProtNLM"/>
    </source>
</evidence>
<keyword evidence="2" id="KW-0472">Membrane</keyword>